<gene>
    <name evidence="4" type="ORF">Spa11_04290</name>
</gene>
<evidence type="ECO:0000256" key="2">
    <source>
        <dbReference type="SAM" id="Phobius"/>
    </source>
</evidence>
<protein>
    <recommendedName>
        <fullName evidence="3">CsbD-like domain-containing protein</fullName>
    </recommendedName>
</protein>
<dbReference type="Gene3D" id="1.10.1470.10">
    <property type="entry name" value="YjbJ"/>
    <property type="match status" value="1"/>
</dbReference>
<dbReference type="InterPro" id="IPR008462">
    <property type="entry name" value="CsbD"/>
</dbReference>
<evidence type="ECO:0000259" key="3">
    <source>
        <dbReference type="Pfam" id="PF05532"/>
    </source>
</evidence>
<dbReference type="AlphaFoldDB" id="A0A518K375"/>
<feature type="domain" description="CsbD-like" evidence="3">
    <location>
        <begin position="6"/>
        <end position="56"/>
    </location>
</feature>
<dbReference type="EMBL" id="CP036349">
    <property type="protein sequence ID" value="QDV72256.1"/>
    <property type="molecule type" value="Genomic_DNA"/>
</dbReference>
<dbReference type="KEGG" id="bmei:Spa11_04290"/>
<accession>A0A518K375</accession>
<name>A0A518K375_9BACT</name>
<organism evidence="4 5">
    <name type="scientific">Botrimarina mediterranea</name>
    <dbReference type="NCBI Taxonomy" id="2528022"/>
    <lineage>
        <taxon>Bacteria</taxon>
        <taxon>Pseudomonadati</taxon>
        <taxon>Planctomycetota</taxon>
        <taxon>Planctomycetia</taxon>
        <taxon>Pirellulales</taxon>
        <taxon>Lacipirellulaceae</taxon>
        <taxon>Botrimarina</taxon>
    </lineage>
</organism>
<comment type="similarity">
    <text evidence="1">Belongs to the UPF0337 (CsbD) family.</text>
</comment>
<evidence type="ECO:0000313" key="4">
    <source>
        <dbReference type="EMBL" id="QDV72256.1"/>
    </source>
</evidence>
<keyword evidence="5" id="KW-1185">Reference proteome</keyword>
<feature type="transmembrane region" description="Helical" evidence="2">
    <location>
        <begin position="118"/>
        <end position="136"/>
    </location>
</feature>
<sequence length="139" mass="15263">MVTEQEIQGGWNQLKGEAKKKWGQLSEDELLQFEGSTDQFIGLLQRKTGEAKESVQNWVKEMNDQAGPMFDRARQTASQYAESIGHAASDGVERVRDNIAAGQTEAVRMVRRRPAESVAIAFGAGLIAGVIVALTTRSR</sequence>
<keyword evidence="2" id="KW-1133">Transmembrane helix</keyword>
<dbReference type="PANTHER" id="PTHR34977:SF1">
    <property type="entry name" value="UPF0337 PROTEIN YJBJ"/>
    <property type="match status" value="1"/>
</dbReference>
<dbReference type="InterPro" id="IPR036629">
    <property type="entry name" value="YjbJ_sf"/>
</dbReference>
<keyword evidence="2" id="KW-0472">Membrane</keyword>
<dbReference type="SUPFAM" id="SSF69047">
    <property type="entry name" value="Hypothetical protein YjbJ"/>
    <property type="match status" value="1"/>
</dbReference>
<dbReference type="Proteomes" id="UP000316426">
    <property type="component" value="Chromosome"/>
</dbReference>
<dbReference type="PANTHER" id="PTHR34977">
    <property type="entry name" value="UPF0337 PROTEIN YJBJ"/>
    <property type="match status" value="1"/>
</dbReference>
<reference evidence="4 5" key="1">
    <citation type="submission" date="2019-02" db="EMBL/GenBank/DDBJ databases">
        <title>Deep-cultivation of Planctomycetes and their phenomic and genomic characterization uncovers novel biology.</title>
        <authorList>
            <person name="Wiegand S."/>
            <person name="Jogler M."/>
            <person name="Boedeker C."/>
            <person name="Pinto D."/>
            <person name="Vollmers J."/>
            <person name="Rivas-Marin E."/>
            <person name="Kohn T."/>
            <person name="Peeters S.H."/>
            <person name="Heuer A."/>
            <person name="Rast P."/>
            <person name="Oberbeckmann S."/>
            <person name="Bunk B."/>
            <person name="Jeske O."/>
            <person name="Meyerdierks A."/>
            <person name="Storesund J.E."/>
            <person name="Kallscheuer N."/>
            <person name="Luecker S."/>
            <person name="Lage O.M."/>
            <person name="Pohl T."/>
            <person name="Merkel B.J."/>
            <person name="Hornburger P."/>
            <person name="Mueller R.-W."/>
            <person name="Bruemmer F."/>
            <person name="Labrenz M."/>
            <person name="Spormann A.M."/>
            <person name="Op den Camp H."/>
            <person name="Overmann J."/>
            <person name="Amann R."/>
            <person name="Jetten M.S.M."/>
            <person name="Mascher T."/>
            <person name="Medema M.H."/>
            <person name="Devos D.P."/>
            <person name="Kaster A.-K."/>
            <person name="Ovreas L."/>
            <person name="Rohde M."/>
            <person name="Galperin M.Y."/>
            <person name="Jogler C."/>
        </authorList>
    </citation>
    <scope>NUCLEOTIDE SEQUENCE [LARGE SCALE GENOMIC DNA]</scope>
    <source>
        <strain evidence="4 5">Spa11</strain>
    </source>
</reference>
<proteinExistence type="inferred from homology"/>
<dbReference type="RefSeq" id="WP_145106284.1">
    <property type="nucleotide sequence ID" value="NZ_CP036349.1"/>
</dbReference>
<evidence type="ECO:0000313" key="5">
    <source>
        <dbReference type="Proteomes" id="UP000316426"/>
    </source>
</evidence>
<keyword evidence="2" id="KW-0812">Transmembrane</keyword>
<dbReference type="Pfam" id="PF05532">
    <property type="entry name" value="CsbD"/>
    <property type="match status" value="1"/>
</dbReference>
<dbReference type="InterPro" id="IPR050423">
    <property type="entry name" value="UPF0337_stress_rsp"/>
</dbReference>
<evidence type="ECO:0000256" key="1">
    <source>
        <dbReference type="ARBA" id="ARBA00009129"/>
    </source>
</evidence>